<proteinExistence type="inferred from homology"/>
<sequence length="302" mass="33917">MASTRNALEKVSLNVDESMGRRRGTRTTQLSPVASARDTGRRPLRTFGSVEVNRIIADPQQPRTEFDDDDIERLAESIRTHGQLHPIRVRWNEGVEKWIIVIGERRWRATIAAGLPAIDCYFVDGEVTESELREQQLVENLLRSDLKPMEEAKAFLSLMELNGWNGKQVAKALRVTTSRISRSLALLDLPPEVQQQVNAGTLPKSSAYEISKLGNSEQQTRLATQAASGELSHSQTVKQIKQRRGKKAAKPRSGIHQVFLSERGLKVTVSAATKVNYHEVELALTEALEEVRHRIKNNIKVM</sequence>
<evidence type="ECO:0000256" key="2">
    <source>
        <dbReference type="ARBA" id="ARBA00022829"/>
    </source>
</evidence>
<evidence type="ECO:0000313" key="6">
    <source>
        <dbReference type="Proteomes" id="UP000316476"/>
    </source>
</evidence>
<dbReference type="SUPFAM" id="SSF109709">
    <property type="entry name" value="KorB DNA-binding domain-like"/>
    <property type="match status" value="1"/>
</dbReference>
<dbReference type="Gene3D" id="1.10.10.2830">
    <property type="match status" value="1"/>
</dbReference>
<dbReference type="GO" id="GO:0005694">
    <property type="term" value="C:chromosome"/>
    <property type="evidence" value="ECO:0007669"/>
    <property type="project" value="TreeGrafter"/>
</dbReference>
<dbReference type="Pfam" id="PF17762">
    <property type="entry name" value="HTH_ParB"/>
    <property type="match status" value="1"/>
</dbReference>
<evidence type="ECO:0000259" key="4">
    <source>
        <dbReference type="SMART" id="SM00470"/>
    </source>
</evidence>
<dbReference type="InterPro" id="IPR041468">
    <property type="entry name" value="HTH_ParB/Spo0J"/>
</dbReference>
<dbReference type="PANTHER" id="PTHR33375:SF1">
    <property type="entry name" value="CHROMOSOME-PARTITIONING PROTEIN PARB-RELATED"/>
    <property type="match status" value="1"/>
</dbReference>
<evidence type="ECO:0000313" key="5">
    <source>
        <dbReference type="EMBL" id="TWU62642.1"/>
    </source>
</evidence>
<dbReference type="Proteomes" id="UP000316476">
    <property type="component" value="Unassembled WGS sequence"/>
</dbReference>
<dbReference type="InterPro" id="IPR050336">
    <property type="entry name" value="Chromosome_partition/occlusion"/>
</dbReference>
<evidence type="ECO:0000256" key="3">
    <source>
        <dbReference type="SAM" id="MobiDB-lite"/>
    </source>
</evidence>
<evidence type="ECO:0000256" key="1">
    <source>
        <dbReference type="ARBA" id="ARBA00006295"/>
    </source>
</evidence>
<protein>
    <submittedName>
        <fullName evidence="5">Nucleoid occlusion protein</fullName>
    </submittedName>
</protein>
<dbReference type="InterPro" id="IPR004437">
    <property type="entry name" value="ParB/RepB/Spo0J"/>
</dbReference>
<gene>
    <name evidence="5" type="primary">noc_2</name>
    <name evidence="5" type="ORF">V7x_43770</name>
</gene>
<dbReference type="AlphaFoldDB" id="A0A5C6FN74"/>
<dbReference type="SMART" id="SM00470">
    <property type="entry name" value="ParB"/>
    <property type="match status" value="1"/>
</dbReference>
<dbReference type="NCBIfam" id="TIGR00180">
    <property type="entry name" value="parB_part"/>
    <property type="match status" value="1"/>
</dbReference>
<feature type="domain" description="ParB-like N-terminal" evidence="4">
    <location>
        <begin position="48"/>
        <end position="141"/>
    </location>
</feature>
<dbReference type="GO" id="GO:0007059">
    <property type="term" value="P:chromosome segregation"/>
    <property type="evidence" value="ECO:0007669"/>
    <property type="project" value="UniProtKB-KW"/>
</dbReference>
<comment type="similarity">
    <text evidence="1">Belongs to the ParB family.</text>
</comment>
<comment type="caution">
    <text evidence="5">The sequence shown here is derived from an EMBL/GenBank/DDBJ whole genome shotgun (WGS) entry which is preliminary data.</text>
</comment>
<dbReference type="InterPro" id="IPR003115">
    <property type="entry name" value="ParB_N"/>
</dbReference>
<accession>A0A5C6FN74</accession>
<dbReference type="GO" id="GO:0045881">
    <property type="term" value="P:positive regulation of sporulation resulting in formation of a cellular spore"/>
    <property type="evidence" value="ECO:0007669"/>
    <property type="project" value="TreeGrafter"/>
</dbReference>
<dbReference type="PANTHER" id="PTHR33375">
    <property type="entry name" value="CHROMOSOME-PARTITIONING PROTEIN PARB-RELATED"/>
    <property type="match status" value="1"/>
</dbReference>
<dbReference type="InterPro" id="IPR036086">
    <property type="entry name" value="ParB/Sulfiredoxin_sf"/>
</dbReference>
<keyword evidence="2" id="KW-0159">Chromosome partition</keyword>
<feature type="region of interest" description="Disordered" evidence="3">
    <location>
        <begin position="1"/>
        <end position="38"/>
    </location>
</feature>
<dbReference type="Gene3D" id="3.90.1530.30">
    <property type="match status" value="1"/>
</dbReference>
<dbReference type="GO" id="GO:0003677">
    <property type="term" value="F:DNA binding"/>
    <property type="evidence" value="ECO:0007669"/>
    <property type="project" value="InterPro"/>
</dbReference>
<dbReference type="FunFam" id="1.10.10.2830:FF:000001">
    <property type="entry name" value="Chromosome partitioning protein ParB"/>
    <property type="match status" value="1"/>
</dbReference>
<dbReference type="OrthoDB" id="9802051at2"/>
<dbReference type="EMBL" id="SJPZ01000002">
    <property type="protein sequence ID" value="TWU62642.1"/>
    <property type="molecule type" value="Genomic_DNA"/>
</dbReference>
<name>A0A5C6FN74_9PLAN</name>
<organism evidence="5 6">
    <name type="scientific">Crateriforma conspicua</name>
    <dbReference type="NCBI Taxonomy" id="2527996"/>
    <lineage>
        <taxon>Bacteria</taxon>
        <taxon>Pseudomonadati</taxon>
        <taxon>Planctomycetota</taxon>
        <taxon>Planctomycetia</taxon>
        <taxon>Planctomycetales</taxon>
        <taxon>Planctomycetaceae</taxon>
        <taxon>Crateriforma</taxon>
    </lineage>
</organism>
<dbReference type="SUPFAM" id="SSF110849">
    <property type="entry name" value="ParB/Sulfiredoxin"/>
    <property type="match status" value="1"/>
</dbReference>
<dbReference type="RefSeq" id="WP_146415411.1">
    <property type="nucleotide sequence ID" value="NZ_SJPZ01000002.1"/>
</dbReference>
<dbReference type="Pfam" id="PF02195">
    <property type="entry name" value="ParB_N"/>
    <property type="match status" value="1"/>
</dbReference>
<reference evidence="5 6" key="1">
    <citation type="submission" date="2019-02" db="EMBL/GenBank/DDBJ databases">
        <title>Deep-cultivation of Planctomycetes and their phenomic and genomic characterization uncovers novel biology.</title>
        <authorList>
            <person name="Wiegand S."/>
            <person name="Jogler M."/>
            <person name="Boedeker C."/>
            <person name="Pinto D."/>
            <person name="Vollmers J."/>
            <person name="Rivas-Marin E."/>
            <person name="Kohn T."/>
            <person name="Peeters S.H."/>
            <person name="Heuer A."/>
            <person name="Rast P."/>
            <person name="Oberbeckmann S."/>
            <person name="Bunk B."/>
            <person name="Jeske O."/>
            <person name="Meyerdierks A."/>
            <person name="Storesund J.E."/>
            <person name="Kallscheuer N."/>
            <person name="Luecker S."/>
            <person name="Lage O.M."/>
            <person name="Pohl T."/>
            <person name="Merkel B.J."/>
            <person name="Hornburger P."/>
            <person name="Mueller R.-W."/>
            <person name="Bruemmer F."/>
            <person name="Labrenz M."/>
            <person name="Spormann A.M."/>
            <person name="Op Den Camp H."/>
            <person name="Overmann J."/>
            <person name="Amann R."/>
            <person name="Jetten M.S.M."/>
            <person name="Mascher T."/>
            <person name="Medema M.H."/>
            <person name="Devos D.P."/>
            <person name="Kaster A.-K."/>
            <person name="Ovreas L."/>
            <person name="Rohde M."/>
            <person name="Galperin M.Y."/>
            <person name="Jogler C."/>
        </authorList>
    </citation>
    <scope>NUCLEOTIDE SEQUENCE [LARGE SCALE GENOMIC DNA]</scope>
    <source>
        <strain evidence="5 6">V7</strain>
    </source>
</reference>